<protein>
    <submittedName>
        <fullName evidence="6">Transporter substrate-binding domain-containing protein</fullName>
    </submittedName>
</protein>
<evidence type="ECO:0000256" key="4">
    <source>
        <dbReference type="RuleBase" id="RU003744"/>
    </source>
</evidence>
<evidence type="ECO:0000313" key="7">
    <source>
        <dbReference type="Proteomes" id="UP000277007"/>
    </source>
</evidence>
<reference evidence="6 7" key="1">
    <citation type="submission" date="2018-12" db="EMBL/GenBank/DDBJ databases">
        <authorList>
            <person name="Yang Y."/>
        </authorList>
    </citation>
    <scope>NUCLEOTIDE SEQUENCE [LARGE SCALE GENOMIC DNA]</scope>
    <source>
        <strain evidence="6 7">L-25-5w-1</strain>
    </source>
</reference>
<dbReference type="PANTHER" id="PTHR35936:SF35">
    <property type="entry name" value="L-CYSTINE-BINDING PROTEIN TCYJ"/>
    <property type="match status" value="1"/>
</dbReference>
<evidence type="ECO:0000259" key="5">
    <source>
        <dbReference type="SMART" id="SM00062"/>
    </source>
</evidence>
<dbReference type="SUPFAM" id="SSF53850">
    <property type="entry name" value="Periplasmic binding protein-like II"/>
    <property type="match status" value="1"/>
</dbReference>
<sequence length="287" mass="30703">MAGPQARAAGWRALWCATAVVVLAVVAATAWPVPAQAGAVLDRVLQRGRLMVSVDPSYPPLSFTNGEGTLVGFDVDVGRKIAERLGVEVGFETPDWSAVLSGRWQGRWDLSVGSMTPTLERQQKLDFPAIYYSVPAALVVHAGNRTIRSAADASGKKIGVSEYSTYESYLTQTLAISVPNTPPFTFQIRDARIARFPDESTALKALATGDGRLDAALMALPPALAGIRDGLPLRVAAQPVFVEPLAVAIEKGDQEFGKRVAQAVESLHADGTLSRLSTQWFGTDFSH</sequence>
<dbReference type="Gene3D" id="3.40.190.10">
    <property type="entry name" value="Periplasmic binding protein-like II"/>
    <property type="match status" value="2"/>
</dbReference>
<evidence type="ECO:0000313" key="6">
    <source>
        <dbReference type="EMBL" id="RTR15044.1"/>
    </source>
</evidence>
<dbReference type="PROSITE" id="PS01039">
    <property type="entry name" value="SBP_BACTERIAL_3"/>
    <property type="match status" value="1"/>
</dbReference>
<dbReference type="SMART" id="SM00062">
    <property type="entry name" value="PBPb"/>
    <property type="match status" value="1"/>
</dbReference>
<evidence type="ECO:0000256" key="3">
    <source>
        <dbReference type="ARBA" id="ARBA00022729"/>
    </source>
</evidence>
<keyword evidence="3" id="KW-0732">Signal</keyword>
<comment type="similarity">
    <text evidence="2 4">Belongs to the bacterial solute-binding protein 3 family.</text>
</comment>
<keyword evidence="7" id="KW-1185">Reference proteome</keyword>
<evidence type="ECO:0000256" key="2">
    <source>
        <dbReference type="ARBA" id="ARBA00010333"/>
    </source>
</evidence>
<dbReference type="EMBL" id="RXMA01000036">
    <property type="protein sequence ID" value="RTR15044.1"/>
    <property type="molecule type" value="Genomic_DNA"/>
</dbReference>
<dbReference type="PANTHER" id="PTHR35936">
    <property type="entry name" value="MEMBRANE-BOUND LYTIC MUREIN TRANSGLYCOSYLASE F"/>
    <property type="match status" value="1"/>
</dbReference>
<gene>
    <name evidence="6" type="ORF">EJ903_23420</name>
</gene>
<proteinExistence type="inferred from homology"/>
<organism evidence="6 7">
    <name type="scientific">Azospirillum griseum</name>
    <dbReference type="NCBI Taxonomy" id="2496639"/>
    <lineage>
        <taxon>Bacteria</taxon>
        <taxon>Pseudomonadati</taxon>
        <taxon>Pseudomonadota</taxon>
        <taxon>Alphaproteobacteria</taxon>
        <taxon>Rhodospirillales</taxon>
        <taxon>Azospirillaceae</taxon>
        <taxon>Azospirillum</taxon>
    </lineage>
</organism>
<dbReference type="OrthoDB" id="9807134at2"/>
<name>A0A3S0HWZ8_9PROT</name>
<dbReference type="GO" id="GO:0030313">
    <property type="term" value="C:cell envelope"/>
    <property type="evidence" value="ECO:0007669"/>
    <property type="project" value="UniProtKB-SubCell"/>
</dbReference>
<accession>A0A3S0HWZ8</accession>
<dbReference type="InterPro" id="IPR001638">
    <property type="entry name" value="Solute-binding_3/MltF_N"/>
</dbReference>
<dbReference type="Pfam" id="PF00497">
    <property type="entry name" value="SBP_bac_3"/>
    <property type="match status" value="1"/>
</dbReference>
<evidence type="ECO:0000256" key="1">
    <source>
        <dbReference type="ARBA" id="ARBA00004196"/>
    </source>
</evidence>
<feature type="domain" description="Solute-binding protein family 3/N-terminal" evidence="5">
    <location>
        <begin position="49"/>
        <end position="284"/>
    </location>
</feature>
<dbReference type="AlphaFoldDB" id="A0A3S0HWZ8"/>
<comment type="subcellular location">
    <subcellularLocation>
        <location evidence="1">Cell envelope</location>
    </subcellularLocation>
</comment>
<comment type="caution">
    <text evidence="6">The sequence shown here is derived from an EMBL/GenBank/DDBJ whole genome shotgun (WGS) entry which is preliminary data.</text>
</comment>
<dbReference type="InterPro" id="IPR018313">
    <property type="entry name" value="SBP_3_CS"/>
</dbReference>
<dbReference type="Proteomes" id="UP000277007">
    <property type="component" value="Unassembled WGS sequence"/>
</dbReference>